<dbReference type="RefSeq" id="WP_073055023.1">
    <property type="nucleotide sequence ID" value="NZ_FQUP01000003.1"/>
</dbReference>
<name>A0A1M5GIP4_9HYPH</name>
<dbReference type="Proteomes" id="UP000184485">
    <property type="component" value="Unassembled WGS sequence"/>
</dbReference>
<evidence type="ECO:0008006" key="3">
    <source>
        <dbReference type="Google" id="ProtNLM"/>
    </source>
</evidence>
<accession>A0A1M5GIP4</accession>
<evidence type="ECO:0000313" key="1">
    <source>
        <dbReference type="EMBL" id="SHG03401.1"/>
    </source>
</evidence>
<proteinExistence type="predicted"/>
<evidence type="ECO:0000313" key="2">
    <source>
        <dbReference type="Proteomes" id="UP000184485"/>
    </source>
</evidence>
<dbReference type="OrthoDB" id="8154418at2"/>
<keyword evidence="2" id="KW-1185">Reference proteome</keyword>
<dbReference type="EMBL" id="FQUP01000003">
    <property type="protein sequence ID" value="SHG03401.1"/>
    <property type="molecule type" value="Genomic_DNA"/>
</dbReference>
<dbReference type="PROSITE" id="PS51257">
    <property type="entry name" value="PROKAR_LIPOPROTEIN"/>
    <property type="match status" value="1"/>
</dbReference>
<organism evidence="1 2">
    <name type="scientific">Kaistia soli DSM 19436</name>
    <dbReference type="NCBI Taxonomy" id="1122133"/>
    <lineage>
        <taxon>Bacteria</taxon>
        <taxon>Pseudomonadati</taxon>
        <taxon>Pseudomonadota</taxon>
        <taxon>Alphaproteobacteria</taxon>
        <taxon>Hyphomicrobiales</taxon>
        <taxon>Kaistiaceae</taxon>
        <taxon>Kaistia</taxon>
    </lineage>
</organism>
<sequence length="255" mass="26916">MHRIAAISLVAGLLAGCQTPPLYTADMSFAKATGLGYWNTGLLPVGRLYLWDTKNNRLTLIADDIPLAKRPTAEPKTELSSTNVQGIAVEGSFGSDAIKTAVTAEVGRQVAFTAKGAVREQYASIYTGLARAYSDAVAAGEDVDTHWSVTDATRPNSGLYYLIISGVVRADQTSLTQKGLKDENIANISVSVPGLGKPVALKVVNGNAVGCNGPSAACFFEATVLKPYINANRRLDFAPARDVDVKLLPGAFRGV</sequence>
<dbReference type="AlphaFoldDB" id="A0A1M5GIP4"/>
<gene>
    <name evidence="1" type="ORF">SAMN02745157_3416</name>
</gene>
<protein>
    <recommendedName>
        <fullName evidence="3">Lipoprotein</fullName>
    </recommendedName>
</protein>
<reference evidence="1 2" key="1">
    <citation type="submission" date="2016-11" db="EMBL/GenBank/DDBJ databases">
        <authorList>
            <person name="Jaros S."/>
            <person name="Januszkiewicz K."/>
            <person name="Wedrychowicz H."/>
        </authorList>
    </citation>
    <scope>NUCLEOTIDE SEQUENCE [LARGE SCALE GENOMIC DNA]</scope>
    <source>
        <strain evidence="1 2">DSM 19436</strain>
    </source>
</reference>